<evidence type="ECO:0000259" key="13">
    <source>
        <dbReference type="PROSITE" id="PS50157"/>
    </source>
</evidence>
<keyword evidence="15" id="KW-1185">Reference proteome</keyword>
<evidence type="ECO:0000256" key="7">
    <source>
        <dbReference type="ARBA" id="ARBA00023125"/>
    </source>
</evidence>
<evidence type="ECO:0000256" key="2">
    <source>
        <dbReference type="ARBA" id="ARBA00022723"/>
    </source>
</evidence>
<evidence type="ECO:0000256" key="10">
    <source>
        <dbReference type="ARBA" id="ARBA00038390"/>
    </source>
</evidence>
<evidence type="ECO:0000256" key="6">
    <source>
        <dbReference type="ARBA" id="ARBA00023015"/>
    </source>
</evidence>
<evidence type="ECO:0000256" key="8">
    <source>
        <dbReference type="ARBA" id="ARBA00023163"/>
    </source>
</evidence>
<keyword evidence="2" id="KW-0479">Metal-binding</keyword>
<evidence type="ECO:0000313" key="14">
    <source>
        <dbReference type="EMBL" id="KAJ4933658.1"/>
    </source>
</evidence>
<dbReference type="EMBL" id="JAPTMU010000013">
    <property type="protein sequence ID" value="KAJ4933658.1"/>
    <property type="molecule type" value="Genomic_DNA"/>
</dbReference>
<reference evidence="14" key="1">
    <citation type="submission" date="2022-11" db="EMBL/GenBank/DDBJ databases">
        <title>Chromosome-level genome of Pogonophryne albipinna.</title>
        <authorList>
            <person name="Jo E."/>
        </authorList>
    </citation>
    <scope>NUCLEOTIDE SEQUENCE</scope>
    <source>
        <strain evidence="14">SGF0006</strain>
        <tissue evidence="14">Muscle</tissue>
    </source>
</reference>
<dbReference type="InterPro" id="IPR013087">
    <property type="entry name" value="Znf_C2H2_type"/>
</dbReference>
<feature type="compositionally biased region" description="Polar residues" evidence="12">
    <location>
        <begin position="191"/>
        <end position="202"/>
    </location>
</feature>
<evidence type="ECO:0000256" key="9">
    <source>
        <dbReference type="ARBA" id="ARBA00023242"/>
    </source>
</evidence>
<dbReference type="AlphaFoldDB" id="A0AAD6FHA5"/>
<feature type="region of interest" description="Disordered" evidence="12">
    <location>
        <begin position="117"/>
        <end position="215"/>
    </location>
</feature>
<dbReference type="PANTHER" id="PTHR24404:SF33">
    <property type="entry name" value="ZINC FINGER PROTEIN HELIOS"/>
    <property type="match status" value="1"/>
</dbReference>
<keyword evidence="3" id="KW-0677">Repeat</keyword>
<gene>
    <name evidence="14" type="ORF">JOQ06_030482</name>
</gene>
<dbReference type="PROSITE" id="PS00028">
    <property type="entry name" value="ZINC_FINGER_C2H2_1"/>
    <property type="match status" value="4"/>
</dbReference>
<evidence type="ECO:0000256" key="3">
    <source>
        <dbReference type="ARBA" id="ARBA00022737"/>
    </source>
</evidence>
<evidence type="ECO:0000256" key="12">
    <source>
        <dbReference type="SAM" id="MobiDB-lite"/>
    </source>
</evidence>
<name>A0AAD6FHA5_9TELE</name>
<dbReference type="InterPro" id="IPR050589">
    <property type="entry name" value="Ikaros_C2H2-ZF"/>
</dbReference>
<feature type="compositionally biased region" description="Low complexity" evidence="12">
    <location>
        <begin position="494"/>
        <end position="504"/>
    </location>
</feature>
<proteinExistence type="inferred from homology"/>
<evidence type="ECO:0000256" key="11">
    <source>
        <dbReference type="PROSITE-ProRule" id="PRU00042"/>
    </source>
</evidence>
<comment type="subcellular location">
    <subcellularLocation>
        <location evidence="1">Nucleus</location>
    </subcellularLocation>
</comment>
<dbReference type="SMART" id="SM00355">
    <property type="entry name" value="ZnF_C2H2"/>
    <property type="match status" value="5"/>
</dbReference>
<accession>A0AAD6FHA5</accession>
<dbReference type="GO" id="GO:0008270">
    <property type="term" value="F:zinc ion binding"/>
    <property type="evidence" value="ECO:0007669"/>
    <property type="project" value="UniProtKB-KW"/>
</dbReference>
<feature type="region of interest" description="Disordered" evidence="12">
    <location>
        <begin position="440"/>
        <end position="526"/>
    </location>
</feature>
<feature type="compositionally biased region" description="Polar residues" evidence="12">
    <location>
        <begin position="468"/>
        <end position="478"/>
    </location>
</feature>
<feature type="domain" description="C2H2-type" evidence="13">
    <location>
        <begin position="222"/>
        <end position="249"/>
    </location>
</feature>
<feature type="domain" description="C2H2-type" evidence="13">
    <location>
        <begin position="250"/>
        <end position="277"/>
    </location>
</feature>
<keyword evidence="4 11" id="KW-0863">Zinc-finger</keyword>
<dbReference type="PANTHER" id="PTHR24404">
    <property type="entry name" value="ZINC FINGER PROTEIN"/>
    <property type="match status" value="1"/>
</dbReference>
<dbReference type="Pfam" id="PF00096">
    <property type="entry name" value="zf-C2H2"/>
    <property type="match status" value="2"/>
</dbReference>
<keyword evidence="9" id="KW-0539">Nucleus</keyword>
<dbReference type="PROSITE" id="PS50157">
    <property type="entry name" value="ZINC_FINGER_C2H2_2"/>
    <property type="match status" value="3"/>
</dbReference>
<protein>
    <recommendedName>
        <fullName evidence="13">C2H2-type domain-containing protein</fullName>
    </recommendedName>
</protein>
<dbReference type="SUPFAM" id="SSF57667">
    <property type="entry name" value="beta-beta-alpha zinc fingers"/>
    <property type="match status" value="3"/>
</dbReference>
<dbReference type="GO" id="GO:0003700">
    <property type="term" value="F:DNA-binding transcription factor activity"/>
    <property type="evidence" value="ECO:0007669"/>
    <property type="project" value="TreeGrafter"/>
</dbReference>
<dbReference type="GO" id="GO:0006357">
    <property type="term" value="P:regulation of transcription by RNA polymerase II"/>
    <property type="evidence" value="ECO:0007669"/>
    <property type="project" value="TreeGrafter"/>
</dbReference>
<keyword evidence="8" id="KW-0804">Transcription</keyword>
<feature type="compositionally biased region" description="Basic and acidic residues" evidence="12">
    <location>
        <begin position="157"/>
        <end position="173"/>
    </location>
</feature>
<organism evidence="14 15">
    <name type="scientific">Pogonophryne albipinna</name>
    <dbReference type="NCBI Taxonomy" id="1090488"/>
    <lineage>
        <taxon>Eukaryota</taxon>
        <taxon>Metazoa</taxon>
        <taxon>Chordata</taxon>
        <taxon>Craniata</taxon>
        <taxon>Vertebrata</taxon>
        <taxon>Euteleostomi</taxon>
        <taxon>Actinopterygii</taxon>
        <taxon>Neopterygii</taxon>
        <taxon>Teleostei</taxon>
        <taxon>Neoteleostei</taxon>
        <taxon>Acanthomorphata</taxon>
        <taxon>Eupercaria</taxon>
        <taxon>Perciformes</taxon>
        <taxon>Notothenioidei</taxon>
        <taxon>Pogonophryne</taxon>
    </lineage>
</organism>
<comment type="caution">
    <text evidence="14">The sequence shown here is derived from an EMBL/GenBank/DDBJ whole genome shotgun (WGS) entry which is preliminary data.</text>
</comment>
<feature type="domain" description="C2H2-type" evidence="13">
    <location>
        <begin position="278"/>
        <end position="302"/>
    </location>
</feature>
<dbReference type="Gene3D" id="3.30.160.60">
    <property type="entry name" value="Classic Zinc Finger"/>
    <property type="match status" value="2"/>
</dbReference>
<evidence type="ECO:0000256" key="5">
    <source>
        <dbReference type="ARBA" id="ARBA00022833"/>
    </source>
</evidence>
<sequence>MICRNERGSLGPHTLIGFSVSDELPRIATRGCLALCSAVEEMEEEQLVESSPPRSSYYKRNGILDGTSAGEALTHLEVEATHHPLPLSLTEVTTSLCTGDTIEGLPKLLEMEAPDSFCESNGQCSPGRENSRMSADTSTPNGQTVPQGPNSPSEVTIKQEEKTAEEADNRSQDLDEISQTGEEGSALDESVTGSPSNVQDGSSEPDLTGDAGSGQPNGYRPFHCNQCGVSFTQKGNLLRHIKLHTGEKPFKCPFCSYACRRRDALSGHLRTHAVGKPHKCNFCGRSYKQRTSLEEHKERCHSYLQGIGLDPNANSCPYPGEVPKEQRPMAEPNTRATFDRPPVIERMHSNVGKRKSTTPQKFVGEKMVHYGYPELGYERGLKYDKQAELMSAHMMDQAISNAITYLGSDNLRPMFHHPGPPLSMAEVVPMVNPLFHQVLPMGQSADRPGNGDTLPLHPPRPHDFLNPPTINGPTTLNRQAKLHHPGQEESPNNSGGDSADSARSSPHERPGYHRSNQAPGPRSRASPAIVYSGERATETSPRSSAGVGTGIIRVATDRPPANREGVRVFGREGQELRAFQCEHCRVLFLDHVMYTIHMGCHGYRDPLECNICGHRSKDRYEFSSHIVRGEHTFQ</sequence>
<keyword evidence="6" id="KW-0805">Transcription regulation</keyword>
<dbReference type="InterPro" id="IPR036236">
    <property type="entry name" value="Znf_C2H2_sf"/>
</dbReference>
<keyword evidence="7" id="KW-0238">DNA-binding</keyword>
<keyword evidence="5" id="KW-0862">Zinc</keyword>
<evidence type="ECO:0000256" key="4">
    <source>
        <dbReference type="ARBA" id="ARBA00022771"/>
    </source>
</evidence>
<dbReference type="FunFam" id="3.30.160.60:FF:000073">
    <property type="entry name" value="IKAROS family zinc finger 1"/>
    <property type="match status" value="1"/>
</dbReference>
<dbReference type="FunFam" id="3.30.160.60:FF:000080">
    <property type="entry name" value="IKAROS family zinc finger 4"/>
    <property type="match status" value="1"/>
</dbReference>
<comment type="similarity">
    <text evidence="10">Belongs to the Ikaros C2H2-type zinc-finger protein family.</text>
</comment>
<dbReference type="Proteomes" id="UP001219934">
    <property type="component" value="Unassembled WGS sequence"/>
</dbReference>
<evidence type="ECO:0000256" key="1">
    <source>
        <dbReference type="ARBA" id="ARBA00004123"/>
    </source>
</evidence>
<feature type="compositionally biased region" description="Polar residues" evidence="12">
    <location>
        <begin position="132"/>
        <end position="156"/>
    </location>
</feature>
<dbReference type="GO" id="GO:0005634">
    <property type="term" value="C:nucleus"/>
    <property type="evidence" value="ECO:0007669"/>
    <property type="project" value="UniProtKB-SubCell"/>
</dbReference>
<evidence type="ECO:0000313" key="15">
    <source>
        <dbReference type="Proteomes" id="UP001219934"/>
    </source>
</evidence>
<dbReference type="GO" id="GO:0000978">
    <property type="term" value="F:RNA polymerase II cis-regulatory region sequence-specific DNA binding"/>
    <property type="evidence" value="ECO:0007669"/>
    <property type="project" value="TreeGrafter"/>
</dbReference>
<dbReference type="FunFam" id="3.30.160.60:FF:000372">
    <property type="entry name" value="IKAROS family zinc finger 4"/>
    <property type="match status" value="1"/>
</dbReference>